<evidence type="ECO:0000313" key="3">
    <source>
        <dbReference type="Proteomes" id="UP000548326"/>
    </source>
</evidence>
<evidence type="ECO:0008006" key="4">
    <source>
        <dbReference type="Google" id="ProtNLM"/>
    </source>
</evidence>
<dbReference type="EMBL" id="JACHCA010000003">
    <property type="protein sequence ID" value="MBB6127206.1"/>
    <property type="molecule type" value="Genomic_DNA"/>
</dbReference>
<name>A0A841JC93_9SPHI</name>
<keyword evidence="1" id="KW-0732">Signal</keyword>
<evidence type="ECO:0000313" key="2">
    <source>
        <dbReference type="EMBL" id="MBB6127206.1"/>
    </source>
</evidence>
<sequence length="429" mass="46440">MKRYIYPAYLLLLLITSLSACKKNDPDYFGKTPTERSTAALSKYQTQLTSAPNGWKAILYPNGGGIYLFSIKFGGDNRTTMLSDIDAETSTTAVQSAYSIKQLLAPSLVFDTYSYIHLLSDPTPALPGGNQGSGYSSDFEFSFDKMSGDTITLIGNKNGSKLTLVKAATAAEYTSFTTGTSIVFDKLSVLRTYFKRITIGGIDCELNIDKVNKILSLSYLDGNTNFKTVSSNFYIDGTTNNIVLSTPLLVGKTSITTIEKITGDAVNHTVNLTVNSNAIQIKEAIAPLKYDLTAAATFFNKPSNGAYWSSNTGFTVDNVSDAYKVSTIPNFGFLLFYPAYRPTYSRLGFISNNAYGAYGPAPAASFPANGKIVFNNFGSFGTAPAAIAPIVKATSDKFFDPNGYYVIATGPKTYDLVNATDARAWISFY</sequence>
<proteinExistence type="predicted"/>
<comment type="caution">
    <text evidence="2">The sequence shown here is derived from an EMBL/GenBank/DDBJ whole genome shotgun (WGS) entry which is preliminary data.</text>
</comment>
<dbReference type="RefSeq" id="WP_183586427.1">
    <property type="nucleotide sequence ID" value="NZ_JACHCA010000003.1"/>
</dbReference>
<reference evidence="2 3" key="1">
    <citation type="submission" date="2020-08" db="EMBL/GenBank/DDBJ databases">
        <title>Genomic Encyclopedia of Type Strains, Phase IV (KMG-V): Genome sequencing to study the core and pangenomes of soil and plant-associated prokaryotes.</title>
        <authorList>
            <person name="Whitman W."/>
        </authorList>
    </citation>
    <scope>NUCLEOTIDE SEQUENCE [LARGE SCALE GENOMIC DNA]</scope>
    <source>
        <strain evidence="2 3">MP601</strain>
    </source>
</reference>
<dbReference type="Pfam" id="PF14135">
    <property type="entry name" value="DUF4302"/>
    <property type="match status" value="1"/>
</dbReference>
<evidence type="ECO:0000256" key="1">
    <source>
        <dbReference type="SAM" id="SignalP"/>
    </source>
</evidence>
<feature type="chain" id="PRO_5032352649" description="DUF4302 domain-containing protein" evidence="1">
    <location>
        <begin position="23"/>
        <end position="429"/>
    </location>
</feature>
<gene>
    <name evidence="2" type="ORF">HDF22_001312</name>
</gene>
<feature type="signal peptide" evidence="1">
    <location>
        <begin position="1"/>
        <end position="22"/>
    </location>
</feature>
<dbReference type="InterPro" id="IPR025396">
    <property type="entry name" value="DUF4302"/>
</dbReference>
<organism evidence="2 3">
    <name type="scientific">Mucilaginibacter lappiensis</name>
    <dbReference type="NCBI Taxonomy" id="354630"/>
    <lineage>
        <taxon>Bacteria</taxon>
        <taxon>Pseudomonadati</taxon>
        <taxon>Bacteroidota</taxon>
        <taxon>Sphingobacteriia</taxon>
        <taxon>Sphingobacteriales</taxon>
        <taxon>Sphingobacteriaceae</taxon>
        <taxon>Mucilaginibacter</taxon>
    </lineage>
</organism>
<dbReference type="PROSITE" id="PS51257">
    <property type="entry name" value="PROKAR_LIPOPROTEIN"/>
    <property type="match status" value="1"/>
</dbReference>
<dbReference type="Proteomes" id="UP000548326">
    <property type="component" value="Unassembled WGS sequence"/>
</dbReference>
<accession>A0A841JC93</accession>
<protein>
    <recommendedName>
        <fullName evidence="4">DUF4302 domain-containing protein</fullName>
    </recommendedName>
</protein>
<dbReference type="AlphaFoldDB" id="A0A841JC93"/>